<proteinExistence type="predicted"/>
<gene>
    <name evidence="1" type="ORF">E2L08_02380</name>
</gene>
<dbReference type="RefSeq" id="WP_168771030.1">
    <property type="nucleotide sequence ID" value="NZ_SNAA01000002.1"/>
</dbReference>
<dbReference type="InterPro" id="IPR029044">
    <property type="entry name" value="Nucleotide-diphossugar_trans"/>
</dbReference>
<sequence>MGARLGFRRGTRPVRVGSARVFVECAAMLDDLLVVTGWVSRAGLSVDLCRDGRAIGAAQLRIDRADVRKAMGGGEGFALVARSAARTGMALAAGEARVRVALPPPGPASPAALRTAAPLLVRAIRAEGSAAPSRLPQTLRALPAIPAPSSATMAEGALDAVLVADGAGCGIAFGWVMDAEGELFWIETDGPAPSVLRLGPAFRLVRRDVAAAAMTQEVGAPGFVRFVEGLGPDTRLRLCRLTGRGKRVLNEIARPEILPPGLAAAARRLSSMSLPPGAAAARMARADGALVARIAPSCDEARPPAILRDTTVGEPPAAPDLTVIVSPGPDPAVAAAQIVALASDPEITGRAEVIATICDDGRAVPLAPEIEHLAALWSLPLRVILCGRGGGPLGPARVGAQQARGAVLLFFGAGVVPDRPGWVGDLRAAMDGGAAVPILTGPEGCARATGLPPEWDVPQPARAPAGCLMVGRAAYFAAGGLDAARFGAEGAVADLCARLTARGSAPRVVQAVRLVALGAGRGNSRAEWCAAADAWLMAGGAP</sequence>
<reference evidence="1 2" key="1">
    <citation type="submission" date="2019-03" db="EMBL/GenBank/DDBJ databases">
        <title>Primorskyibacter sp. SS33 isolated from sediments.</title>
        <authorList>
            <person name="Xunke S."/>
        </authorList>
    </citation>
    <scope>NUCLEOTIDE SEQUENCE [LARGE SCALE GENOMIC DNA]</scope>
    <source>
        <strain evidence="1 2">SS33</strain>
    </source>
</reference>
<accession>A0A4R6AJR9</accession>
<evidence type="ECO:0000313" key="2">
    <source>
        <dbReference type="Proteomes" id="UP000295701"/>
    </source>
</evidence>
<dbReference type="Proteomes" id="UP000295701">
    <property type="component" value="Unassembled WGS sequence"/>
</dbReference>
<comment type="caution">
    <text evidence="1">The sequence shown here is derived from an EMBL/GenBank/DDBJ whole genome shotgun (WGS) entry which is preliminary data.</text>
</comment>
<evidence type="ECO:0000313" key="1">
    <source>
        <dbReference type="EMBL" id="TDL83512.1"/>
    </source>
</evidence>
<dbReference type="AlphaFoldDB" id="A0A4R6AJR9"/>
<protein>
    <recommendedName>
        <fullName evidence="3">Glycosyl transferase family 2</fullName>
    </recommendedName>
</protein>
<dbReference type="EMBL" id="SNAA01000002">
    <property type="protein sequence ID" value="TDL83512.1"/>
    <property type="molecule type" value="Genomic_DNA"/>
</dbReference>
<keyword evidence="2" id="KW-1185">Reference proteome</keyword>
<dbReference type="SUPFAM" id="SSF53448">
    <property type="entry name" value="Nucleotide-diphospho-sugar transferases"/>
    <property type="match status" value="1"/>
</dbReference>
<name>A0A4R6AJR9_9RHOB</name>
<evidence type="ECO:0008006" key="3">
    <source>
        <dbReference type="Google" id="ProtNLM"/>
    </source>
</evidence>
<organism evidence="1 2">
    <name type="scientific">Palleronia sediminis</name>
    <dbReference type="NCBI Taxonomy" id="2547833"/>
    <lineage>
        <taxon>Bacteria</taxon>
        <taxon>Pseudomonadati</taxon>
        <taxon>Pseudomonadota</taxon>
        <taxon>Alphaproteobacteria</taxon>
        <taxon>Rhodobacterales</taxon>
        <taxon>Roseobacteraceae</taxon>
        <taxon>Palleronia</taxon>
    </lineage>
</organism>